<dbReference type="SUPFAM" id="SSF82693">
    <property type="entry name" value="Multidrug efflux transporter AcrB pore domain, PN1, PN2, PC1 and PC2 subdomains"/>
    <property type="match status" value="2"/>
</dbReference>
<comment type="caution">
    <text evidence="2">The sequence shown here is derived from an EMBL/GenBank/DDBJ whole genome shotgun (WGS) entry which is preliminary data.</text>
</comment>
<dbReference type="RefSeq" id="WP_024997570.1">
    <property type="nucleotide sequence ID" value="NZ_ATZI01000013.1"/>
</dbReference>
<dbReference type="GO" id="GO:0005886">
    <property type="term" value="C:plasma membrane"/>
    <property type="evidence" value="ECO:0007669"/>
    <property type="project" value="TreeGrafter"/>
</dbReference>
<protein>
    <submittedName>
        <fullName evidence="2">Cobalt-zinc-cadmium resistance protein CzcA</fullName>
    </submittedName>
</protein>
<dbReference type="InterPro" id="IPR001036">
    <property type="entry name" value="Acrflvin-R"/>
</dbReference>
<name>A0A069D6K9_9BACE</name>
<feature type="transmembrane region" description="Helical" evidence="1">
    <location>
        <begin position="12"/>
        <end position="30"/>
    </location>
</feature>
<dbReference type="Gene3D" id="3.30.2090.10">
    <property type="entry name" value="Multidrug efflux transporter AcrB TolC docking domain, DN and DC subdomains"/>
    <property type="match status" value="2"/>
</dbReference>
<keyword evidence="1" id="KW-0812">Transmembrane</keyword>
<dbReference type="InterPro" id="IPR027463">
    <property type="entry name" value="AcrB_DN_DC_subdom"/>
</dbReference>
<dbReference type="PRINTS" id="PR00702">
    <property type="entry name" value="ACRIFLAVINRP"/>
</dbReference>
<dbReference type="Gene3D" id="3.30.70.1430">
    <property type="entry name" value="Multidrug efflux transporter AcrB pore domain"/>
    <property type="match status" value="2"/>
</dbReference>
<dbReference type="Gene3D" id="3.30.70.1440">
    <property type="entry name" value="Multidrug efflux transporter AcrB pore domain"/>
    <property type="match status" value="1"/>
</dbReference>
<dbReference type="PANTHER" id="PTHR32063">
    <property type="match status" value="1"/>
</dbReference>
<gene>
    <name evidence="2" type="ORF">JCM15093_3332</name>
</gene>
<feature type="transmembrane region" description="Helical" evidence="1">
    <location>
        <begin position="865"/>
        <end position="884"/>
    </location>
</feature>
<dbReference type="GO" id="GO:0042910">
    <property type="term" value="F:xenobiotic transmembrane transporter activity"/>
    <property type="evidence" value="ECO:0007669"/>
    <property type="project" value="TreeGrafter"/>
</dbReference>
<dbReference type="AlphaFoldDB" id="A0A069D6K9"/>
<dbReference type="Gene3D" id="1.20.1640.10">
    <property type="entry name" value="Multidrug efflux transporter AcrB transmembrane domain"/>
    <property type="match status" value="2"/>
</dbReference>
<feature type="transmembrane region" description="Helical" evidence="1">
    <location>
        <begin position="891"/>
        <end position="911"/>
    </location>
</feature>
<keyword evidence="3" id="KW-1185">Reference proteome</keyword>
<feature type="transmembrane region" description="Helical" evidence="1">
    <location>
        <begin position="358"/>
        <end position="377"/>
    </location>
</feature>
<feature type="transmembrane region" description="Helical" evidence="1">
    <location>
        <begin position="429"/>
        <end position="449"/>
    </location>
</feature>
<feature type="transmembrane region" description="Helical" evidence="1">
    <location>
        <begin position="917"/>
        <end position="942"/>
    </location>
</feature>
<dbReference type="PANTHER" id="PTHR32063:SF0">
    <property type="entry name" value="SWARMING MOTILITY PROTEIN SWRC"/>
    <property type="match status" value="1"/>
</dbReference>
<feature type="transmembrane region" description="Helical" evidence="1">
    <location>
        <begin position="383"/>
        <end position="408"/>
    </location>
</feature>
<dbReference type="Proteomes" id="UP000027601">
    <property type="component" value="Unassembled WGS sequence"/>
</dbReference>
<dbReference type="Pfam" id="PF00873">
    <property type="entry name" value="ACR_tran"/>
    <property type="match status" value="1"/>
</dbReference>
<sequence length="1052" mass="115936">MSLYEGAVKKPIMTSLCFLAVVIFGLFSLSKLPVDLYPDIDTNTIMVMTTYQGASASDIENNVTRPLENVLNSVSNLKHITSKSSENISVITLEFEYGYDIDVLTNDVRDKLDMVNSALPENVETPIIFKFSTDMIPIVLLSVQAEESQSALYKILDDNVVNPLARIPGVGTVSISGAPKREIQVYCDPNKLEAYNLSIETISSIIGAENKNIPGGNFDIGNETYALRVEGEFNDTKQLENIVVGTRNEANIFLRDVAKVVDTVEERAQETYNNGQKGAMIIVQKQSGANSVNISKEVLKALPKLQKSLPSDVKLGIIVNTSDNILNTIDSLTETVAYALLFVVVVVFLFLGRWRATLIISITIPLSLIASFIYLAITNNTINIISLSSLSIAIGMVVDDAIVVLENVTTHIERGSAPKQAAVHGTNEVAISVIASTLTMIAVFFPLTMITGMTGVMFRQLGWMMCTIMFISTVAALSLTPMLCSQLLKLEKKQTKSFQKFYAPVERILNGFDNWYAHVLNKAVRHRMLVIISCIGLFLLSLLCANGISTEFFPTQDNARISVALELPIGSRKEFAQNLADRLTKQWRSKYKDEILVCNYTVGQADTDNAWAVMQNNGSHIISFNIRLSDPGDRKKTLEQVCDEMRQDLKSYPELSKAQVILGGSNTGLTGQSTADFEIYGYDMSVTDSVAANLKRQLYQIKGVSEVNISRSDYQPEYQVDFDREKLAMHGLNLSTAGTYLRNRVNGAIASQYREDGDEYDIKVRYAPEFRTSLESLENIIIYNSKGEAVRVKELGKVVERFTPPTIERKDRERIITVSAVISGEALGDVVAAGNDVIDNMDIPAGVTVQVAGSFEDQQESFQDLGVLGVLIVILVFIVMAAQFESLTYPFIIMFSLPFAFSGVLIALFTSQNTLNVMSMLGGIMLIGIVVKNGIVLIDYISLCRERGQAVINSVVTAGRSRLRPVIMTTATTVLGMVPMAISTGQGSEMWRPMAIAVIGGLSISTILTLILIPVLYCVFAGTGIKRQRKVMKRRRALSDYFQEHKSEIVKK</sequence>
<keyword evidence="1" id="KW-0472">Membrane</keyword>
<proteinExistence type="predicted"/>
<dbReference type="Gene3D" id="3.30.70.1320">
    <property type="entry name" value="Multidrug efflux transporter AcrB pore domain like"/>
    <property type="match status" value="1"/>
</dbReference>
<dbReference type="EMBL" id="BAJS01000036">
    <property type="protein sequence ID" value="GAK38037.1"/>
    <property type="molecule type" value="Genomic_DNA"/>
</dbReference>
<dbReference type="OrthoDB" id="9758940at2"/>
<evidence type="ECO:0000313" key="2">
    <source>
        <dbReference type="EMBL" id="GAK38037.1"/>
    </source>
</evidence>
<dbReference type="SUPFAM" id="SSF82714">
    <property type="entry name" value="Multidrug efflux transporter AcrB TolC docking domain, DN and DC subdomains"/>
    <property type="match status" value="2"/>
</dbReference>
<feature type="transmembrane region" description="Helical" evidence="1">
    <location>
        <begin position="528"/>
        <end position="548"/>
    </location>
</feature>
<dbReference type="STRING" id="1121097.GCA_000428125_02618"/>
<dbReference type="eggNOG" id="COG0841">
    <property type="taxonomic scope" value="Bacteria"/>
</dbReference>
<evidence type="ECO:0000313" key="3">
    <source>
        <dbReference type="Proteomes" id="UP000027601"/>
    </source>
</evidence>
<keyword evidence="1" id="KW-1133">Transmembrane helix</keyword>
<feature type="transmembrane region" description="Helical" evidence="1">
    <location>
        <begin position="461"/>
        <end position="484"/>
    </location>
</feature>
<feature type="transmembrane region" description="Helical" evidence="1">
    <location>
        <begin position="963"/>
        <end position="982"/>
    </location>
</feature>
<reference evidence="2 3" key="1">
    <citation type="journal article" date="2015" name="Microbes Environ.">
        <title>Distribution and evolution of nitrogen fixation genes in the phylum bacteroidetes.</title>
        <authorList>
            <person name="Inoue J."/>
            <person name="Oshima K."/>
            <person name="Suda W."/>
            <person name="Sakamoto M."/>
            <person name="Iino T."/>
            <person name="Noda S."/>
            <person name="Hongoh Y."/>
            <person name="Hattori M."/>
            <person name="Ohkuma M."/>
        </authorList>
    </citation>
    <scope>NUCLEOTIDE SEQUENCE [LARGE SCALE GENOMIC DNA]</scope>
    <source>
        <strain evidence="2 3">JCM 15093</strain>
    </source>
</reference>
<dbReference type="SUPFAM" id="SSF82866">
    <property type="entry name" value="Multidrug efflux transporter AcrB transmembrane domain"/>
    <property type="match status" value="2"/>
</dbReference>
<feature type="transmembrane region" description="Helical" evidence="1">
    <location>
        <begin position="994"/>
        <end position="1025"/>
    </location>
</feature>
<evidence type="ECO:0000256" key="1">
    <source>
        <dbReference type="SAM" id="Phobius"/>
    </source>
</evidence>
<accession>A0A069D6K9</accession>
<feature type="transmembrane region" description="Helical" evidence="1">
    <location>
        <begin position="335"/>
        <end position="351"/>
    </location>
</feature>
<organism evidence="2 3">
    <name type="scientific">Bacteroides graminisolvens DSM 19988 = JCM 15093</name>
    <dbReference type="NCBI Taxonomy" id="1121097"/>
    <lineage>
        <taxon>Bacteria</taxon>
        <taxon>Pseudomonadati</taxon>
        <taxon>Bacteroidota</taxon>
        <taxon>Bacteroidia</taxon>
        <taxon>Bacteroidales</taxon>
        <taxon>Bacteroidaceae</taxon>
        <taxon>Bacteroides</taxon>
    </lineage>
</organism>